<sequence length="1384" mass="151117">MNKSLWAALALSVCGQLAAADNQTTFNGLFEQADFWQERNRSDLARDALQKILAADPNNLEAIYRMGVLAARDNNEPELKKWSGMLASLSPLDPRLKELNAVQVARQIDPATLSEARRLAASGQYDLAISRYRDVFGGNSPTQDLAAEYYLTLAGTPDGLAVAKKELKQLHELRPASGSIRLAYAQVLSYDESSRRDGIRRLADLAPNSETARSNWRQALLWLDVKPSDKALYEQYNQQNPDDIEVMDYFKNKAKTGSTAAILNSRTLGYRALDNNRISQAENYFRQALTENQNDAEALAGIGLIRLKQQQFSQAKDTLGRAMAMAPAKSANWRQAYLSADFYSRMARVQQLIEQQSYDQAQTEVTALAKFPAPFDLEAQVVAGQLQHKQGQLEQAKSTFQAILQKKPNHSAAKLGLVGVLQSMGRWEDAERLSAQLSESERGQIAGLSQPEVQRLRADAANSNELLAEISLRRALKLAPDDPWVRLDLARLLQKQDEPARARAVLEPLLSKPDADSRFAAAMFASEQQRWRDVEQILGTVPLAQQTAAMRELNAQAAARAKLSRVLQRTAAGDQQHAQQIITEMMQQGSMGASAAGDLASELLKNGQSGLAYQVVETDLMRGMNDAPAQYLNHITVLNETGHARQAKLLLSELMLRSDLSLSDKELFDQLQRGLAVREADTLRNEGQLALAYDLLAAHLRDFPEDESLLLAMARLYQDGKKTTEAEQIYDYVLRLKPQSKEALSGAVELALQKNDPERARLLLNKLNWNNNQQPDWLILAARVAQAEGDHDKATELLVKARKLAYQNTAVWGQTAASTSANPFRDNAQTENNPFRDRKQSRSFTRNSRPDWLPGQPGNADVQSAQVSNPTATVFEQIDSMLGAIEQDTQTRIDTDVVLRVREGSDGSSGLAAVETPVTLSTGLLGGRIEASVTPVSLNSGTVESENDINLFGRGAVVNASSGLSARMEVLGDVLDDIDDLGVAYENAKKESDAAAISPNESPANIARLEAVTAAAKTVFDRAAAIDLFQTFDLTGRNLSASQLQLIDEFLNENYGASTIALDSTSVEAFRESRARLESLIAAAQDQLDTLAISTGNPQTQRNSGVALAFGYKNDFLSADVGTTPLGFEKTNVVGGVKVQPEIAKNTRIVVQGERRAVKDSLLSYAGTTDHVSGERWGAVTKTGGSVGLNFDNGAAGAYGAVSKHKYDGDNVASNRSEAAEVGAYYRPVHEVDEQLQLGIHVSYNSFDKNLSKFTFGHGGYFSPQDYVSVAFPLSYGASASDWSYNLLFAPGFQSYSEDGNSLFPTDAAAQAALDLFYALGAFDQAGYAPSSKSGFGMSFGLNGEYRPSPDLKFGGQVAYDSFGEYNESVIRLYMKYLVGGTND</sequence>
<evidence type="ECO:0000313" key="13">
    <source>
        <dbReference type="Proteomes" id="UP001595962"/>
    </source>
</evidence>
<comment type="caution">
    <text evidence="12">The sequence shown here is derived from an EMBL/GenBank/DDBJ whole genome shotgun (WGS) entry which is preliminary data.</text>
</comment>
<evidence type="ECO:0000259" key="11">
    <source>
        <dbReference type="Pfam" id="PF05420"/>
    </source>
</evidence>
<keyword evidence="8" id="KW-0175">Coiled coil</keyword>
<comment type="pathway">
    <text evidence="2">Glycan metabolism; bacterial cellulose biosynthesis.</text>
</comment>
<feature type="chain" id="PRO_5046595701" evidence="10">
    <location>
        <begin position="20"/>
        <end position="1384"/>
    </location>
</feature>
<reference evidence="13" key="1">
    <citation type="journal article" date="2019" name="Int. J. Syst. Evol. Microbiol.">
        <title>The Global Catalogue of Microorganisms (GCM) 10K type strain sequencing project: providing services to taxonomists for standard genome sequencing and annotation.</title>
        <authorList>
            <consortium name="The Broad Institute Genomics Platform"/>
            <consortium name="The Broad Institute Genome Sequencing Center for Infectious Disease"/>
            <person name="Wu L."/>
            <person name="Ma J."/>
        </authorList>
    </citation>
    <scope>NUCLEOTIDE SEQUENCE [LARGE SCALE GENOMIC DNA]</scope>
    <source>
        <strain evidence="13">DT28</strain>
    </source>
</reference>
<evidence type="ECO:0000256" key="4">
    <source>
        <dbReference type="ARBA" id="ARBA00022737"/>
    </source>
</evidence>
<keyword evidence="5 7" id="KW-0802">TPR repeat</keyword>
<dbReference type="InterPro" id="IPR008410">
    <property type="entry name" value="BCSC_C"/>
</dbReference>
<dbReference type="EMBL" id="JBHSGB010000005">
    <property type="protein sequence ID" value="MFC4654486.1"/>
    <property type="molecule type" value="Genomic_DNA"/>
</dbReference>
<feature type="signal peptide" evidence="10">
    <location>
        <begin position="1"/>
        <end position="19"/>
    </location>
</feature>
<dbReference type="PRINTS" id="PR01441">
    <property type="entry name" value="CELLSNTHASEC"/>
</dbReference>
<feature type="coiled-coil region" evidence="8">
    <location>
        <begin position="1067"/>
        <end position="1094"/>
    </location>
</feature>
<dbReference type="Pfam" id="PF14559">
    <property type="entry name" value="TPR_19"/>
    <property type="match status" value="4"/>
</dbReference>
<comment type="function">
    <text evidence="1">Required for maximal bacterial cellulose synthesis.</text>
</comment>
<dbReference type="Proteomes" id="UP001595962">
    <property type="component" value="Unassembled WGS sequence"/>
</dbReference>
<dbReference type="SUPFAM" id="SSF48452">
    <property type="entry name" value="TPR-like"/>
    <property type="match status" value="3"/>
</dbReference>
<feature type="repeat" description="TPR" evidence="7">
    <location>
        <begin position="377"/>
        <end position="410"/>
    </location>
</feature>
<keyword evidence="6" id="KW-0135">Cellulose biosynthesis</keyword>
<dbReference type="PROSITE" id="PS50005">
    <property type="entry name" value="TPR"/>
    <property type="match status" value="2"/>
</dbReference>
<evidence type="ECO:0000256" key="7">
    <source>
        <dbReference type="PROSITE-ProRule" id="PRU00339"/>
    </source>
</evidence>
<dbReference type="InterPro" id="IPR019734">
    <property type="entry name" value="TPR_rpt"/>
</dbReference>
<protein>
    <submittedName>
        <fullName evidence="12">Cellulose synthase subunit BcsC-related outer membrane protein</fullName>
    </submittedName>
</protein>
<dbReference type="Gene3D" id="1.25.40.10">
    <property type="entry name" value="Tetratricopeptide repeat domain"/>
    <property type="match status" value="4"/>
</dbReference>
<keyword evidence="4" id="KW-0677">Repeat</keyword>
<feature type="compositionally biased region" description="Polar residues" evidence="9">
    <location>
        <begin position="816"/>
        <end position="833"/>
    </location>
</feature>
<accession>A0ABV9JIY2</accession>
<keyword evidence="3 10" id="KW-0732">Signal</keyword>
<evidence type="ECO:0000256" key="1">
    <source>
        <dbReference type="ARBA" id="ARBA00003476"/>
    </source>
</evidence>
<organism evidence="12 13">
    <name type="scientific">Rheinheimera marina</name>
    <dbReference type="NCBI Taxonomy" id="1774958"/>
    <lineage>
        <taxon>Bacteria</taxon>
        <taxon>Pseudomonadati</taxon>
        <taxon>Pseudomonadota</taxon>
        <taxon>Gammaproteobacteria</taxon>
        <taxon>Chromatiales</taxon>
        <taxon>Chromatiaceae</taxon>
        <taxon>Rheinheimera</taxon>
    </lineage>
</organism>
<dbReference type="Pfam" id="PF05420">
    <property type="entry name" value="BCSC_C"/>
    <property type="match status" value="1"/>
</dbReference>
<evidence type="ECO:0000256" key="6">
    <source>
        <dbReference type="ARBA" id="ARBA00022916"/>
    </source>
</evidence>
<evidence type="ECO:0000256" key="10">
    <source>
        <dbReference type="SAM" id="SignalP"/>
    </source>
</evidence>
<dbReference type="RefSeq" id="WP_377332413.1">
    <property type="nucleotide sequence ID" value="NZ_JBHSGB010000005.1"/>
</dbReference>
<evidence type="ECO:0000256" key="9">
    <source>
        <dbReference type="SAM" id="MobiDB-lite"/>
    </source>
</evidence>
<keyword evidence="13" id="KW-1185">Reference proteome</keyword>
<feature type="domain" description="Cellulose synthase operon C C-terminal" evidence="11">
    <location>
        <begin position="1058"/>
        <end position="1379"/>
    </location>
</feature>
<dbReference type="PANTHER" id="PTHR12558">
    <property type="entry name" value="CELL DIVISION CYCLE 16,23,27"/>
    <property type="match status" value="1"/>
</dbReference>
<dbReference type="InterPro" id="IPR011990">
    <property type="entry name" value="TPR-like_helical_dom_sf"/>
</dbReference>
<evidence type="ECO:0000256" key="5">
    <source>
        <dbReference type="ARBA" id="ARBA00022803"/>
    </source>
</evidence>
<evidence type="ECO:0000256" key="3">
    <source>
        <dbReference type="ARBA" id="ARBA00022729"/>
    </source>
</evidence>
<dbReference type="PANTHER" id="PTHR12558:SF13">
    <property type="entry name" value="CELL DIVISION CYCLE PROTEIN 27 HOMOLOG"/>
    <property type="match status" value="1"/>
</dbReference>
<feature type="repeat" description="TPR" evidence="7">
    <location>
        <begin position="296"/>
        <end position="329"/>
    </location>
</feature>
<evidence type="ECO:0000256" key="2">
    <source>
        <dbReference type="ARBA" id="ARBA00005186"/>
    </source>
</evidence>
<evidence type="ECO:0000313" key="12">
    <source>
        <dbReference type="EMBL" id="MFC4654486.1"/>
    </source>
</evidence>
<name>A0ABV9JIY2_9GAMM</name>
<dbReference type="SMART" id="SM00028">
    <property type="entry name" value="TPR"/>
    <property type="match status" value="6"/>
</dbReference>
<gene>
    <name evidence="12" type="ORF">ACFO3I_05550</name>
</gene>
<evidence type="ECO:0000256" key="8">
    <source>
        <dbReference type="SAM" id="Coils"/>
    </source>
</evidence>
<dbReference type="InterPro" id="IPR003921">
    <property type="entry name" value="Cell_synth_C"/>
</dbReference>
<proteinExistence type="predicted"/>
<feature type="region of interest" description="Disordered" evidence="9">
    <location>
        <begin position="816"/>
        <end position="866"/>
    </location>
</feature>